<evidence type="ECO:0000313" key="3">
    <source>
        <dbReference type="EMBL" id="KAG7347574.1"/>
    </source>
</evidence>
<evidence type="ECO:0000256" key="1">
    <source>
        <dbReference type="SAM" id="SignalP"/>
    </source>
</evidence>
<name>A0A9K3KQU5_9STRA</name>
<dbReference type="CDD" id="cd02947">
    <property type="entry name" value="TRX_family"/>
    <property type="match status" value="1"/>
</dbReference>
<keyword evidence="1" id="KW-0732">Signal</keyword>
<dbReference type="Pfam" id="PF00085">
    <property type="entry name" value="Thioredoxin"/>
    <property type="match status" value="1"/>
</dbReference>
<sequence length="291" mass="32598">MMSLRLQSALVLTISLLSNATVVAFRTQEVGDVAIRIQTSRFRHGAIDSRRALMLYSAISAEQPESSLSGLVNGMLEAHKEIAKEAKEREDITKLSSQNPGMPLLGSDGVYNILNEEQLHNFRSAHADKLVILKFSSPVCKACRALKQKFRHLNDAPHFVGQPVVFADIVISNNKNFKDSFREYVTKQLNVRQIPSLQFYSAGNHLVNTVGCDPETGCSWTKIKQQMVEFVQKWAPEVKRSSVKEVVGILSEDMESITHMKPSGTPTTASTSLLHAMHRRIRAVLFRHRDD</sequence>
<accession>A0A9K3KQU5</accession>
<gene>
    <name evidence="3" type="ORF">IV203_016279</name>
</gene>
<comment type="caution">
    <text evidence="3">The sequence shown here is derived from an EMBL/GenBank/DDBJ whole genome shotgun (WGS) entry which is preliminary data.</text>
</comment>
<feature type="domain" description="Thioredoxin" evidence="2">
    <location>
        <begin position="121"/>
        <end position="215"/>
    </location>
</feature>
<dbReference type="EMBL" id="JAGRRH010000020">
    <property type="protein sequence ID" value="KAG7347574.1"/>
    <property type="molecule type" value="Genomic_DNA"/>
</dbReference>
<evidence type="ECO:0000259" key="2">
    <source>
        <dbReference type="Pfam" id="PF00085"/>
    </source>
</evidence>
<dbReference type="InterPro" id="IPR013766">
    <property type="entry name" value="Thioredoxin_domain"/>
</dbReference>
<dbReference type="OrthoDB" id="47418at2759"/>
<dbReference type="AlphaFoldDB" id="A0A9K3KQU5"/>
<evidence type="ECO:0000313" key="4">
    <source>
        <dbReference type="Proteomes" id="UP000693970"/>
    </source>
</evidence>
<organism evidence="3 4">
    <name type="scientific">Nitzschia inconspicua</name>
    <dbReference type="NCBI Taxonomy" id="303405"/>
    <lineage>
        <taxon>Eukaryota</taxon>
        <taxon>Sar</taxon>
        <taxon>Stramenopiles</taxon>
        <taxon>Ochrophyta</taxon>
        <taxon>Bacillariophyta</taxon>
        <taxon>Bacillariophyceae</taxon>
        <taxon>Bacillariophycidae</taxon>
        <taxon>Bacillariales</taxon>
        <taxon>Bacillariaceae</taxon>
        <taxon>Nitzschia</taxon>
    </lineage>
</organism>
<proteinExistence type="predicted"/>
<keyword evidence="4" id="KW-1185">Reference proteome</keyword>
<dbReference type="Proteomes" id="UP000693970">
    <property type="component" value="Unassembled WGS sequence"/>
</dbReference>
<reference evidence="3" key="1">
    <citation type="journal article" date="2021" name="Sci. Rep.">
        <title>Diploid genomic architecture of Nitzschia inconspicua, an elite biomass production diatom.</title>
        <authorList>
            <person name="Oliver A."/>
            <person name="Podell S."/>
            <person name="Pinowska A."/>
            <person name="Traller J.C."/>
            <person name="Smith S.R."/>
            <person name="McClure R."/>
            <person name="Beliaev A."/>
            <person name="Bohutskyi P."/>
            <person name="Hill E.A."/>
            <person name="Rabines A."/>
            <person name="Zheng H."/>
            <person name="Allen L.Z."/>
            <person name="Kuo A."/>
            <person name="Grigoriev I.V."/>
            <person name="Allen A.E."/>
            <person name="Hazlebeck D."/>
            <person name="Allen E.E."/>
        </authorList>
    </citation>
    <scope>NUCLEOTIDE SEQUENCE</scope>
    <source>
        <strain evidence="3">Hildebrandi</strain>
    </source>
</reference>
<feature type="signal peptide" evidence="1">
    <location>
        <begin position="1"/>
        <end position="24"/>
    </location>
</feature>
<reference evidence="3" key="2">
    <citation type="submission" date="2021-04" db="EMBL/GenBank/DDBJ databases">
        <authorList>
            <person name="Podell S."/>
        </authorList>
    </citation>
    <scope>NUCLEOTIDE SEQUENCE</scope>
    <source>
        <strain evidence="3">Hildebrandi</strain>
    </source>
</reference>
<protein>
    <submittedName>
        <fullName evidence="3">Thioredoxin</fullName>
    </submittedName>
</protein>
<feature type="chain" id="PRO_5039946472" evidence="1">
    <location>
        <begin position="25"/>
        <end position="291"/>
    </location>
</feature>